<feature type="domain" description="Gfo/Idh/MocA-like oxidoreductase N-terminal" evidence="1">
    <location>
        <begin position="6"/>
        <end position="134"/>
    </location>
</feature>
<comment type="caution">
    <text evidence="3">The sequence shown here is derived from an EMBL/GenBank/DDBJ whole genome shotgun (WGS) entry which is preliminary data.</text>
</comment>
<name>A0ABP8LE75_9BACT</name>
<gene>
    <name evidence="3" type="ORF">GCM10023188_11760</name>
</gene>
<dbReference type="InterPro" id="IPR036291">
    <property type="entry name" value="NAD(P)-bd_dom_sf"/>
</dbReference>
<reference evidence="4" key="1">
    <citation type="journal article" date="2019" name="Int. J. Syst. Evol. Microbiol.">
        <title>The Global Catalogue of Microorganisms (GCM) 10K type strain sequencing project: providing services to taxonomists for standard genome sequencing and annotation.</title>
        <authorList>
            <consortium name="The Broad Institute Genomics Platform"/>
            <consortium name="The Broad Institute Genome Sequencing Center for Infectious Disease"/>
            <person name="Wu L."/>
            <person name="Ma J."/>
        </authorList>
    </citation>
    <scope>NUCLEOTIDE SEQUENCE [LARGE SCALE GENOMIC DNA]</scope>
    <source>
        <strain evidence="4">JCM 17926</strain>
    </source>
</reference>
<dbReference type="PANTHER" id="PTHR43708">
    <property type="entry name" value="CONSERVED EXPRESSED OXIDOREDUCTASE (EUROFUNG)"/>
    <property type="match status" value="1"/>
</dbReference>
<dbReference type="Pfam" id="PF01408">
    <property type="entry name" value="GFO_IDH_MocA"/>
    <property type="match status" value="1"/>
</dbReference>
<dbReference type="RefSeq" id="WP_345157498.1">
    <property type="nucleotide sequence ID" value="NZ_BAABHC010000004.1"/>
</dbReference>
<dbReference type="InterPro" id="IPR000683">
    <property type="entry name" value="Gfo/Idh/MocA-like_OxRdtase_N"/>
</dbReference>
<proteinExistence type="predicted"/>
<dbReference type="InterPro" id="IPR055170">
    <property type="entry name" value="GFO_IDH_MocA-like_dom"/>
</dbReference>
<organism evidence="3 4">
    <name type="scientific">Pontibacter saemangeumensis</name>
    <dbReference type="NCBI Taxonomy" id="1084525"/>
    <lineage>
        <taxon>Bacteria</taxon>
        <taxon>Pseudomonadati</taxon>
        <taxon>Bacteroidota</taxon>
        <taxon>Cytophagia</taxon>
        <taxon>Cytophagales</taxon>
        <taxon>Hymenobacteraceae</taxon>
        <taxon>Pontibacter</taxon>
    </lineage>
</organism>
<dbReference type="EMBL" id="BAABHC010000004">
    <property type="protein sequence ID" value="GAA4428001.1"/>
    <property type="molecule type" value="Genomic_DNA"/>
</dbReference>
<protein>
    <submittedName>
        <fullName evidence="3">Gfo/Idh/MocA family oxidoreductase</fullName>
    </submittedName>
</protein>
<accession>A0ABP8LE75</accession>
<dbReference type="Gene3D" id="3.30.360.10">
    <property type="entry name" value="Dihydrodipicolinate Reductase, domain 2"/>
    <property type="match status" value="1"/>
</dbReference>
<dbReference type="Gene3D" id="3.40.50.720">
    <property type="entry name" value="NAD(P)-binding Rossmann-like Domain"/>
    <property type="match status" value="1"/>
</dbReference>
<dbReference type="SUPFAM" id="SSF55347">
    <property type="entry name" value="Glyceraldehyde-3-phosphate dehydrogenase-like, C-terminal domain"/>
    <property type="match status" value="1"/>
</dbReference>
<feature type="domain" description="GFO/IDH/MocA-like oxidoreductase" evidence="2">
    <location>
        <begin position="146"/>
        <end position="281"/>
    </location>
</feature>
<evidence type="ECO:0000313" key="3">
    <source>
        <dbReference type="EMBL" id="GAA4428001.1"/>
    </source>
</evidence>
<dbReference type="InterPro" id="IPR051317">
    <property type="entry name" value="Gfo/Idh/MocA_oxidoreduct"/>
</dbReference>
<evidence type="ECO:0000259" key="1">
    <source>
        <dbReference type="Pfam" id="PF01408"/>
    </source>
</evidence>
<dbReference type="Proteomes" id="UP001500552">
    <property type="component" value="Unassembled WGS sequence"/>
</dbReference>
<dbReference type="PANTHER" id="PTHR43708:SF3">
    <property type="entry name" value="OXIDOREDUCTASE"/>
    <property type="match status" value="1"/>
</dbReference>
<evidence type="ECO:0000313" key="4">
    <source>
        <dbReference type="Proteomes" id="UP001500552"/>
    </source>
</evidence>
<dbReference type="SUPFAM" id="SSF51735">
    <property type="entry name" value="NAD(P)-binding Rossmann-fold domains"/>
    <property type="match status" value="1"/>
</dbReference>
<dbReference type="Pfam" id="PF22725">
    <property type="entry name" value="GFO_IDH_MocA_C3"/>
    <property type="match status" value="1"/>
</dbReference>
<sequence>MHQKLRLGMIGGGLGAFIGGVHRNAAQLDNEYDLVCGAFSSNPDKSKASGEHLGLPASRVYGSYQELFEKEKQLPENERVQVISIVTPNHVHFEPARLALENGFHVILDKPMTFSLEEALKLQEVVERTGNLFCLTHTYTGYPMVKEARQLVASGKLGKIRKVYVEYPQGWLSTFKEGGSVESHDIKQATWRTDPKQSGIAGAMGDIGTHAFNLAEYVSGLSVTKINADINVVVEGRLLDDDGAALLKFNNGASGVLFATQIANGEENNVKIRVYGELGGLEWQQEDANSLQVKRLNHPTEIYRTAGGNYLSSFAQHNTRTPAGHPEGYLEAFANLYRNFALCVKARMRGEEPQPEWQDYPGIQDGVRGMAFIENVIASGKSDQKWIDFTI</sequence>
<evidence type="ECO:0000259" key="2">
    <source>
        <dbReference type="Pfam" id="PF22725"/>
    </source>
</evidence>
<keyword evidence="4" id="KW-1185">Reference proteome</keyword>